<dbReference type="AlphaFoldDB" id="Q1YZG2"/>
<name>Q1YZG2_9GAMM</name>
<organism evidence="1 2">
    <name type="scientific">Photobacterium profundum 3TCK</name>
    <dbReference type="NCBI Taxonomy" id="314280"/>
    <lineage>
        <taxon>Bacteria</taxon>
        <taxon>Pseudomonadati</taxon>
        <taxon>Pseudomonadota</taxon>
        <taxon>Gammaproteobacteria</taxon>
        <taxon>Vibrionales</taxon>
        <taxon>Vibrionaceae</taxon>
        <taxon>Photobacterium</taxon>
    </lineage>
</organism>
<gene>
    <name evidence="1" type="ORF">P3TCK_19365</name>
</gene>
<proteinExistence type="predicted"/>
<dbReference type="Proteomes" id="UP000003789">
    <property type="component" value="Unassembled WGS sequence"/>
</dbReference>
<dbReference type="EMBL" id="AAPH01000031">
    <property type="protein sequence ID" value="EAS41614.1"/>
    <property type="molecule type" value="Genomic_DNA"/>
</dbReference>
<accession>Q1YZG2</accession>
<reference evidence="1 2" key="1">
    <citation type="submission" date="2006-03" db="EMBL/GenBank/DDBJ databases">
        <authorList>
            <person name="Bartlett D.H."/>
            <person name="Valle G."/>
            <person name="Lauro F.M."/>
            <person name="Vezzi A."/>
            <person name="Simonato F."/>
            <person name="Eloe E."/>
            <person name="Vitulo N."/>
            <person name="Stratton T.K."/>
            <person name="D'angelo M."/>
            <person name="Ferriera S."/>
            <person name="Johnson J."/>
            <person name="Kravitz S."/>
            <person name="Beeson K."/>
            <person name="Sutton G."/>
            <person name="Rogers Y."/>
            <person name="Friedman R."/>
            <person name="Frazier M."/>
            <person name="Venter J.C."/>
        </authorList>
    </citation>
    <scope>NUCLEOTIDE SEQUENCE [LARGE SCALE GENOMIC DNA]</scope>
    <source>
        <strain evidence="1 2">3TCK</strain>
    </source>
</reference>
<sequence>MKNIANFVEQLEKSKAPFNIFIYASNNSYSPLDAQRSNKATQILKNAIERYLQVVVEMNGSAFLLLSEVHMAVPINFQEYQITAMTESKAA</sequence>
<evidence type="ECO:0000313" key="1">
    <source>
        <dbReference type="EMBL" id="EAS41614.1"/>
    </source>
</evidence>
<evidence type="ECO:0000313" key="2">
    <source>
        <dbReference type="Proteomes" id="UP000003789"/>
    </source>
</evidence>
<comment type="caution">
    <text evidence="1">The sequence shown here is derived from an EMBL/GenBank/DDBJ whole genome shotgun (WGS) entry which is preliminary data.</text>
</comment>
<dbReference type="RefSeq" id="WP_006231783.1">
    <property type="nucleotide sequence ID" value="NZ_CH724135.1"/>
</dbReference>
<dbReference type="OrthoDB" id="5820455at2"/>
<dbReference type="HOGENOM" id="CLU_2397054_0_0_6"/>
<protein>
    <submittedName>
        <fullName evidence="1">Uncharacterized protein</fullName>
    </submittedName>
</protein>